<dbReference type="EMBL" id="QGNW01002444">
    <property type="protein sequence ID" value="RVW19705.1"/>
    <property type="molecule type" value="Genomic_DNA"/>
</dbReference>
<evidence type="ECO:0000313" key="1">
    <source>
        <dbReference type="EMBL" id="RVW19705.1"/>
    </source>
</evidence>
<dbReference type="AlphaFoldDB" id="A0A438C8X4"/>
<gene>
    <name evidence="1" type="ORF">CK203_111581</name>
</gene>
<organism evidence="1 2">
    <name type="scientific">Vitis vinifera</name>
    <name type="common">Grape</name>
    <dbReference type="NCBI Taxonomy" id="29760"/>
    <lineage>
        <taxon>Eukaryota</taxon>
        <taxon>Viridiplantae</taxon>
        <taxon>Streptophyta</taxon>
        <taxon>Embryophyta</taxon>
        <taxon>Tracheophyta</taxon>
        <taxon>Spermatophyta</taxon>
        <taxon>Magnoliopsida</taxon>
        <taxon>eudicotyledons</taxon>
        <taxon>Gunneridae</taxon>
        <taxon>Pentapetalae</taxon>
        <taxon>rosids</taxon>
        <taxon>Vitales</taxon>
        <taxon>Vitaceae</taxon>
        <taxon>Viteae</taxon>
        <taxon>Vitis</taxon>
    </lineage>
</organism>
<proteinExistence type="predicted"/>
<sequence length="387" mass="43468">MICPKQEGLRKLLVQSGVSCIFTLAHGLSLVYRTLWRVTSLTLIWTILAEKECKDLKDKRGVCGSSLDLFYFSSSLWAFASEGGYGLKGYRGTGLGAMVKAFSKYAGLNVEVDRILENCLYNYRWQFDQIMGLLAKRSPKYFAISLKHFHIDSMDGAVVKGCVLGKIVERGCGSSSWIKFREKCLALPTEEVEVCIVEKDWKPFQKDWVEGGGCYKLELHCNRVGRFLLYFAISMVGNRFSLLLLEGSGLRGWQVLASKLRSLGALSNLYSNHISNEGKQRVSIREGHFLCRVGVQRWGGSSDPVLDLISLRSWAVYNKCLKENLQLALLVDSLILSSLKLPKGLEGCRLNLFNGKCLNLEWWNSEVGCIGDGVFAQKEWVFLCTCT</sequence>
<dbReference type="Proteomes" id="UP000288805">
    <property type="component" value="Unassembled WGS sequence"/>
</dbReference>
<reference evidence="1 2" key="1">
    <citation type="journal article" date="2018" name="PLoS Genet.">
        <title>Population sequencing reveals clonal diversity and ancestral inbreeding in the grapevine cultivar Chardonnay.</title>
        <authorList>
            <person name="Roach M.J."/>
            <person name="Johnson D.L."/>
            <person name="Bohlmann J."/>
            <person name="van Vuuren H.J."/>
            <person name="Jones S.J."/>
            <person name="Pretorius I.S."/>
            <person name="Schmidt S.A."/>
            <person name="Borneman A.R."/>
        </authorList>
    </citation>
    <scope>NUCLEOTIDE SEQUENCE [LARGE SCALE GENOMIC DNA]</scope>
    <source>
        <strain evidence="2">cv. Chardonnay</strain>
        <tissue evidence="1">Leaf</tissue>
    </source>
</reference>
<comment type="caution">
    <text evidence="1">The sequence shown here is derived from an EMBL/GenBank/DDBJ whole genome shotgun (WGS) entry which is preliminary data.</text>
</comment>
<accession>A0A438C8X4</accession>
<name>A0A438C8X4_VITVI</name>
<evidence type="ECO:0000313" key="2">
    <source>
        <dbReference type="Proteomes" id="UP000288805"/>
    </source>
</evidence>
<protein>
    <submittedName>
        <fullName evidence="1">Uncharacterized protein</fullName>
    </submittedName>
</protein>